<dbReference type="EMBL" id="JANYMP010000005">
    <property type="protein sequence ID" value="MCS7477657.1"/>
    <property type="molecule type" value="Genomic_DNA"/>
</dbReference>
<dbReference type="RefSeq" id="WP_259623173.1">
    <property type="nucleotide sequence ID" value="NZ_JANYMP010000005.1"/>
</dbReference>
<dbReference type="Pfam" id="PF08240">
    <property type="entry name" value="ADH_N"/>
    <property type="match status" value="1"/>
</dbReference>
<dbReference type="GO" id="GO:0008270">
    <property type="term" value="F:zinc ion binding"/>
    <property type="evidence" value="ECO:0007669"/>
    <property type="project" value="InterPro"/>
</dbReference>
<dbReference type="SUPFAM" id="SSF51735">
    <property type="entry name" value="NAD(P)-binding Rossmann-fold domains"/>
    <property type="match status" value="1"/>
</dbReference>
<dbReference type="Gene3D" id="3.40.50.720">
    <property type="entry name" value="NAD(P)-binding Rossmann-like Domain"/>
    <property type="match status" value="1"/>
</dbReference>
<evidence type="ECO:0000259" key="3">
    <source>
        <dbReference type="SMART" id="SM00829"/>
    </source>
</evidence>
<dbReference type="Gene3D" id="3.90.180.10">
    <property type="entry name" value="Medium-chain alcohol dehydrogenases, catalytic domain"/>
    <property type="match status" value="1"/>
</dbReference>
<dbReference type="SUPFAM" id="SSF50129">
    <property type="entry name" value="GroES-like"/>
    <property type="match status" value="1"/>
</dbReference>
<dbReference type="Proteomes" id="UP001141259">
    <property type="component" value="Unassembled WGS sequence"/>
</dbReference>
<sequence length="326" mass="33167">MSDISMTRVRLTTAGGPDVLRVETHPVPTPAPGTVLIRTEAAGVAFNDVTTRQGLNPGRLPEVLGFDVVGRVVEVGPGVEGFSEGQRVGALVGTGGYATHVVAPVDRVAPLPEGPDAAVLDALMLNYLTARQMFHHVAKPRAGQAVLVLGAAGGVGSALSQIARAAGVAVYGTSSRARRDRVESHGATWVADASAVPTPVAATFDAVGGPSLATSRRATAEDGVVVSYGFSFASGAGHSRSGALVRTAAAIARAKLTPGPRLVLHTVESAVAKDVAGFRADVAALTGQLAAGEIAPEVTTLPLAEASEAHRRLENREVAGKLVLIP</sequence>
<comment type="caution">
    <text evidence="4">The sequence shown here is derived from an EMBL/GenBank/DDBJ whole genome shotgun (WGS) entry which is preliminary data.</text>
</comment>
<evidence type="ECO:0000256" key="2">
    <source>
        <dbReference type="ARBA" id="ARBA00023002"/>
    </source>
</evidence>
<dbReference type="InterPro" id="IPR036291">
    <property type="entry name" value="NAD(P)-bd_dom_sf"/>
</dbReference>
<dbReference type="PROSITE" id="PS01162">
    <property type="entry name" value="QOR_ZETA_CRYSTAL"/>
    <property type="match status" value="1"/>
</dbReference>
<evidence type="ECO:0000256" key="1">
    <source>
        <dbReference type="ARBA" id="ARBA00022857"/>
    </source>
</evidence>
<dbReference type="GO" id="GO:0016651">
    <property type="term" value="F:oxidoreductase activity, acting on NAD(P)H"/>
    <property type="evidence" value="ECO:0007669"/>
    <property type="project" value="TreeGrafter"/>
</dbReference>
<dbReference type="SMART" id="SM00829">
    <property type="entry name" value="PKS_ER"/>
    <property type="match status" value="1"/>
</dbReference>
<accession>A0A9X2VJH8</accession>
<organism evidence="4 5">
    <name type="scientific">Umezawaea endophytica</name>
    <dbReference type="NCBI Taxonomy" id="1654476"/>
    <lineage>
        <taxon>Bacteria</taxon>
        <taxon>Bacillati</taxon>
        <taxon>Actinomycetota</taxon>
        <taxon>Actinomycetes</taxon>
        <taxon>Pseudonocardiales</taxon>
        <taxon>Pseudonocardiaceae</taxon>
        <taxon>Umezawaea</taxon>
    </lineage>
</organism>
<dbReference type="GO" id="GO:0070402">
    <property type="term" value="F:NADPH binding"/>
    <property type="evidence" value="ECO:0007669"/>
    <property type="project" value="TreeGrafter"/>
</dbReference>
<dbReference type="Pfam" id="PF13602">
    <property type="entry name" value="ADH_zinc_N_2"/>
    <property type="match status" value="1"/>
</dbReference>
<dbReference type="InterPro" id="IPR011032">
    <property type="entry name" value="GroES-like_sf"/>
</dbReference>
<keyword evidence="2" id="KW-0560">Oxidoreductase</keyword>
<name>A0A9X2VJH8_9PSEU</name>
<reference evidence="4" key="1">
    <citation type="submission" date="2022-08" db="EMBL/GenBank/DDBJ databases">
        <authorList>
            <person name="Tistechok S."/>
            <person name="Samborskyy M."/>
            <person name="Roman I."/>
        </authorList>
    </citation>
    <scope>NUCLEOTIDE SEQUENCE</scope>
    <source>
        <strain evidence="4">DSM 103496</strain>
    </source>
</reference>
<feature type="domain" description="Enoyl reductase (ER)" evidence="3">
    <location>
        <begin position="15"/>
        <end position="324"/>
    </location>
</feature>
<keyword evidence="1" id="KW-0521">NADP</keyword>
<dbReference type="InterPro" id="IPR020843">
    <property type="entry name" value="ER"/>
</dbReference>
<evidence type="ECO:0000313" key="4">
    <source>
        <dbReference type="EMBL" id="MCS7477657.1"/>
    </source>
</evidence>
<dbReference type="InterPro" id="IPR013154">
    <property type="entry name" value="ADH-like_N"/>
</dbReference>
<dbReference type="PANTHER" id="PTHR48106">
    <property type="entry name" value="QUINONE OXIDOREDUCTASE PIG3-RELATED"/>
    <property type="match status" value="1"/>
</dbReference>
<dbReference type="InterPro" id="IPR002364">
    <property type="entry name" value="Quin_OxRdtase/zeta-crystal_CS"/>
</dbReference>
<keyword evidence="5" id="KW-1185">Reference proteome</keyword>
<evidence type="ECO:0000313" key="5">
    <source>
        <dbReference type="Proteomes" id="UP001141259"/>
    </source>
</evidence>
<dbReference type="AlphaFoldDB" id="A0A9X2VJH8"/>
<gene>
    <name evidence="4" type="ORF">NZH93_12400</name>
</gene>
<proteinExistence type="predicted"/>
<protein>
    <submittedName>
        <fullName evidence="4">Zinc-binding dehydrogenase</fullName>
    </submittedName>
</protein>